<dbReference type="InterPro" id="IPR009073">
    <property type="entry name" value="HscB_oligo_C"/>
</dbReference>
<evidence type="ECO:0000256" key="1">
    <source>
        <dbReference type="ARBA" id="ARBA00023186"/>
    </source>
</evidence>
<dbReference type="SUPFAM" id="SSF47144">
    <property type="entry name" value="HSC20 (HSCB), C-terminal oligomerisation domain"/>
    <property type="match status" value="1"/>
</dbReference>
<evidence type="ECO:0000259" key="2">
    <source>
        <dbReference type="Pfam" id="PF07743"/>
    </source>
</evidence>
<dbReference type="Proteomes" id="UP001165083">
    <property type="component" value="Unassembled WGS sequence"/>
</dbReference>
<accession>A0A9W6X0D5</accession>
<gene>
    <name evidence="3" type="ORF">Plil01_001043700</name>
</gene>
<dbReference type="GO" id="GO:0051259">
    <property type="term" value="P:protein complex oligomerization"/>
    <property type="evidence" value="ECO:0007669"/>
    <property type="project" value="InterPro"/>
</dbReference>
<name>A0A9W6X0D5_9STRA</name>
<dbReference type="AlphaFoldDB" id="A0A9W6X0D5"/>
<dbReference type="Pfam" id="PF07743">
    <property type="entry name" value="HSCB_C"/>
    <property type="match status" value="1"/>
</dbReference>
<protein>
    <submittedName>
        <fullName evidence="3">Unnamed protein product</fullName>
    </submittedName>
</protein>
<feature type="domain" description="Co-chaperone HscB C-terminal oligomerisation" evidence="2">
    <location>
        <begin position="57"/>
        <end position="118"/>
    </location>
</feature>
<dbReference type="Gene3D" id="1.20.1280.20">
    <property type="entry name" value="HscB, C-terminal domain"/>
    <property type="match status" value="1"/>
</dbReference>
<keyword evidence="4" id="KW-1185">Reference proteome</keyword>
<dbReference type="OrthoDB" id="448954at2759"/>
<evidence type="ECO:0000313" key="4">
    <source>
        <dbReference type="Proteomes" id="UP001165083"/>
    </source>
</evidence>
<proteinExistence type="predicted"/>
<keyword evidence="1" id="KW-0143">Chaperone</keyword>
<dbReference type="EMBL" id="BSXW01000548">
    <property type="protein sequence ID" value="GMF25319.1"/>
    <property type="molecule type" value="Genomic_DNA"/>
</dbReference>
<evidence type="ECO:0000313" key="3">
    <source>
        <dbReference type="EMBL" id="GMF25319.1"/>
    </source>
</evidence>
<organism evidence="3 4">
    <name type="scientific">Phytophthora lilii</name>
    <dbReference type="NCBI Taxonomy" id="2077276"/>
    <lineage>
        <taxon>Eukaryota</taxon>
        <taxon>Sar</taxon>
        <taxon>Stramenopiles</taxon>
        <taxon>Oomycota</taxon>
        <taxon>Peronosporomycetes</taxon>
        <taxon>Peronosporales</taxon>
        <taxon>Peronosporaceae</taxon>
        <taxon>Phytophthora</taxon>
    </lineage>
</organism>
<reference evidence="3" key="1">
    <citation type="submission" date="2023-04" db="EMBL/GenBank/DDBJ databases">
        <title>Phytophthora lilii NBRC 32176.</title>
        <authorList>
            <person name="Ichikawa N."/>
            <person name="Sato H."/>
            <person name="Tonouchi N."/>
        </authorList>
    </citation>
    <scope>NUCLEOTIDE SEQUENCE</scope>
    <source>
        <strain evidence="3">NBRC 32176</strain>
    </source>
</reference>
<comment type="caution">
    <text evidence="3">The sequence shown here is derived from an EMBL/GenBank/DDBJ whole genome shotgun (WGS) entry which is preliminary data.</text>
</comment>
<dbReference type="InterPro" id="IPR036386">
    <property type="entry name" value="HscB_C_sf"/>
</dbReference>
<sequence length="236" mass="26864">MLKKPNTRVKYLVRLQQLLSASHDSTLTRWRSGVELMLVVTFLLVEQYTNEAVALHRERIAEAPDVDALHEIRKEISEHIDAVINKLGEVYDKDQDLEATKQYAVELQYMVKCAEEIDLREEKLDGVVVNVITATWVMEGSKALLRDFITKNLSPWVARLTAACSALNVEVCSIAAAIMMFRLEYTLIVSASIEDGNHCHYLSAMGLQFAVCTMSLYRRPPRWRTLNSSSVSFRKL</sequence>